<name>A0A484G8U3_COLOR</name>
<dbReference type="Proteomes" id="UP000014480">
    <property type="component" value="Unassembled WGS sequence"/>
</dbReference>
<organism evidence="1 2">
    <name type="scientific">Colletotrichum orbiculare (strain 104-T / ATCC 96160 / CBS 514.97 / LARS 414 / MAFF 240422)</name>
    <name type="common">Cucumber anthracnose fungus</name>
    <name type="synonym">Colletotrichum lagenarium</name>
    <dbReference type="NCBI Taxonomy" id="1213857"/>
    <lineage>
        <taxon>Eukaryota</taxon>
        <taxon>Fungi</taxon>
        <taxon>Dikarya</taxon>
        <taxon>Ascomycota</taxon>
        <taxon>Pezizomycotina</taxon>
        <taxon>Sordariomycetes</taxon>
        <taxon>Hypocreomycetidae</taxon>
        <taxon>Glomerellales</taxon>
        <taxon>Glomerellaceae</taxon>
        <taxon>Colletotrichum</taxon>
        <taxon>Colletotrichum orbiculare species complex</taxon>
    </lineage>
</organism>
<dbReference type="EMBL" id="AMCV02000001">
    <property type="protein sequence ID" value="TDZ26518.1"/>
    <property type="molecule type" value="Genomic_DNA"/>
</dbReference>
<keyword evidence="2" id="KW-1185">Reference proteome</keyword>
<sequence length="121" mass="13244">MPTANLRSVPWARTPERLAPFARLEAQLPRYLHGSVRGPRPNASVVGRERKIKSATAGLRGSPAASVDESRKKVVVVEVQSSAGEGGAVCLWMDCTSRCMLFRRGDQRPPTSPDQRTFPES</sequence>
<evidence type="ECO:0000313" key="1">
    <source>
        <dbReference type="EMBL" id="TDZ26518.1"/>
    </source>
</evidence>
<reference evidence="2" key="2">
    <citation type="journal article" date="2019" name="Mol. Plant Microbe Interact.">
        <title>Genome sequence resources for four phytopathogenic fungi from the Colletotrichum orbiculare species complex.</title>
        <authorList>
            <person name="Gan P."/>
            <person name="Tsushima A."/>
            <person name="Narusaka M."/>
            <person name="Narusaka Y."/>
            <person name="Takano Y."/>
            <person name="Kubo Y."/>
            <person name="Shirasu K."/>
        </authorList>
    </citation>
    <scope>GENOME REANNOTATION</scope>
    <source>
        <strain evidence="2">104-T / ATCC 96160 / CBS 514.97 / LARS 414 / MAFF 240422</strain>
    </source>
</reference>
<evidence type="ECO:0000313" key="2">
    <source>
        <dbReference type="Proteomes" id="UP000014480"/>
    </source>
</evidence>
<dbReference type="AlphaFoldDB" id="A0A484G8U3"/>
<accession>A0A484G8U3</accession>
<comment type="caution">
    <text evidence="1">The sequence shown here is derived from an EMBL/GenBank/DDBJ whole genome shotgun (WGS) entry which is preliminary data.</text>
</comment>
<proteinExistence type="predicted"/>
<protein>
    <submittedName>
        <fullName evidence="1">Uncharacterized protein</fullName>
    </submittedName>
</protein>
<gene>
    <name evidence="1" type="ORF">Cob_v000237</name>
</gene>
<reference evidence="2" key="1">
    <citation type="journal article" date="2013" name="New Phytol.">
        <title>Comparative genomic and transcriptomic analyses reveal the hemibiotrophic stage shift of Colletotrichum fungi.</title>
        <authorList>
            <person name="Gan P."/>
            <person name="Ikeda K."/>
            <person name="Irieda H."/>
            <person name="Narusaka M."/>
            <person name="O'Connell R.J."/>
            <person name="Narusaka Y."/>
            <person name="Takano Y."/>
            <person name="Kubo Y."/>
            <person name="Shirasu K."/>
        </authorList>
    </citation>
    <scope>NUCLEOTIDE SEQUENCE [LARGE SCALE GENOMIC DNA]</scope>
    <source>
        <strain evidence="2">104-T / ATCC 96160 / CBS 514.97 / LARS 414 / MAFF 240422</strain>
    </source>
</reference>